<dbReference type="EMBL" id="ML208290">
    <property type="protein sequence ID" value="TFK72008.1"/>
    <property type="molecule type" value="Genomic_DNA"/>
</dbReference>
<evidence type="ECO:0000313" key="1">
    <source>
        <dbReference type="EMBL" id="TFK72008.1"/>
    </source>
</evidence>
<reference evidence="1 2" key="1">
    <citation type="journal article" date="2019" name="Nat. Ecol. Evol.">
        <title>Megaphylogeny resolves global patterns of mushroom evolution.</title>
        <authorList>
            <person name="Varga T."/>
            <person name="Krizsan K."/>
            <person name="Foldi C."/>
            <person name="Dima B."/>
            <person name="Sanchez-Garcia M."/>
            <person name="Sanchez-Ramirez S."/>
            <person name="Szollosi G.J."/>
            <person name="Szarkandi J.G."/>
            <person name="Papp V."/>
            <person name="Albert L."/>
            <person name="Andreopoulos W."/>
            <person name="Angelini C."/>
            <person name="Antonin V."/>
            <person name="Barry K.W."/>
            <person name="Bougher N.L."/>
            <person name="Buchanan P."/>
            <person name="Buyck B."/>
            <person name="Bense V."/>
            <person name="Catcheside P."/>
            <person name="Chovatia M."/>
            <person name="Cooper J."/>
            <person name="Damon W."/>
            <person name="Desjardin D."/>
            <person name="Finy P."/>
            <person name="Geml J."/>
            <person name="Haridas S."/>
            <person name="Hughes K."/>
            <person name="Justo A."/>
            <person name="Karasinski D."/>
            <person name="Kautmanova I."/>
            <person name="Kiss B."/>
            <person name="Kocsube S."/>
            <person name="Kotiranta H."/>
            <person name="LaButti K.M."/>
            <person name="Lechner B.E."/>
            <person name="Liimatainen K."/>
            <person name="Lipzen A."/>
            <person name="Lukacs Z."/>
            <person name="Mihaltcheva S."/>
            <person name="Morgado L.N."/>
            <person name="Niskanen T."/>
            <person name="Noordeloos M.E."/>
            <person name="Ohm R.A."/>
            <person name="Ortiz-Santana B."/>
            <person name="Ovrebo C."/>
            <person name="Racz N."/>
            <person name="Riley R."/>
            <person name="Savchenko A."/>
            <person name="Shiryaev A."/>
            <person name="Soop K."/>
            <person name="Spirin V."/>
            <person name="Szebenyi C."/>
            <person name="Tomsovsky M."/>
            <person name="Tulloss R.E."/>
            <person name="Uehling J."/>
            <person name="Grigoriev I.V."/>
            <person name="Vagvolgyi C."/>
            <person name="Papp T."/>
            <person name="Martin F.M."/>
            <person name="Miettinen O."/>
            <person name="Hibbett D.S."/>
            <person name="Nagy L.G."/>
        </authorList>
    </citation>
    <scope>NUCLEOTIDE SEQUENCE [LARGE SCALE GENOMIC DNA]</scope>
    <source>
        <strain evidence="1 2">NL-1719</strain>
    </source>
</reference>
<proteinExistence type="predicted"/>
<gene>
    <name evidence="1" type="ORF">BDN72DRAFT_932194</name>
</gene>
<name>A0ACD3B170_9AGAR</name>
<keyword evidence="2" id="KW-1185">Reference proteome</keyword>
<accession>A0ACD3B170</accession>
<protein>
    <submittedName>
        <fullName evidence="1">Uncharacterized protein</fullName>
    </submittedName>
</protein>
<sequence>MLRVYLTCHFLGSTFDWKSAEDEKPLLKPTHNISELVTGEVDAGIPANCVVVGGFDQGAVISLLTFLTGERKLGSVVALRGWVPLSKFKSMAFDHA</sequence>
<evidence type="ECO:0000313" key="2">
    <source>
        <dbReference type="Proteomes" id="UP000308600"/>
    </source>
</evidence>
<organism evidence="1 2">
    <name type="scientific">Pluteus cervinus</name>
    <dbReference type="NCBI Taxonomy" id="181527"/>
    <lineage>
        <taxon>Eukaryota</taxon>
        <taxon>Fungi</taxon>
        <taxon>Dikarya</taxon>
        <taxon>Basidiomycota</taxon>
        <taxon>Agaricomycotina</taxon>
        <taxon>Agaricomycetes</taxon>
        <taxon>Agaricomycetidae</taxon>
        <taxon>Agaricales</taxon>
        <taxon>Pluteineae</taxon>
        <taxon>Pluteaceae</taxon>
        <taxon>Pluteus</taxon>
    </lineage>
</organism>
<dbReference type="Proteomes" id="UP000308600">
    <property type="component" value="Unassembled WGS sequence"/>
</dbReference>